<protein>
    <submittedName>
        <fullName evidence="9">Peptidase M48</fullName>
    </submittedName>
</protein>
<evidence type="ECO:0000256" key="4">
    <source>
        <dbReference type="ARBA" id="ARBA00022833"/>
    </source>
</evidence>
<keyword evidence="5 6" id="KW-0482">Metalloprotease</keyword>
<dbReference type="PANTHER" id="PTHR22726:SF1">
    <property type="entry name" value="METALLOENDOPEPTIDASE OMA1, MITOCHONDRIAL"/>
    <property type="match status" value="1"/>
</dbReference>
<keyword evidence="1 6" id="KW-0645">Protease</keyword>
<reference evidence="9 10" key="1">
    <citation type="submission" date="2017-11" db="EMBL/GenBank/DDBJ databases">
        <title>Revised Sequence and Annotation of the Rhodobaca barguzinensis strain alga05 Genome.</title>
        <authorList>
            <person name="Kopejtka K."/>
            <person name="Tomasch J.M."/>
            <person name="Bunk B."/>
            <person name="Koblizek M."/>
        </authorList>
    </citation>
    <scope>NUCLEOTIDE SEQUENCE [LARGE SCALE GENOMIC DNA]</scope>
    <source>
        <strain evidence="10">alga05</strain>
    </source>
</reference>
<dbReference type="InterPro" id="IPR051156">
    <property type="entry name" value="Mito/Outer_Membr_Metalloprot"/>
</dbReference>
<dbReference type="AlphaFoldDB" id="A0A2K8K9Q1"/>
<dbReference type="GO" id="GO:0004222">
    <property type="term" value="F:metalloendopeptidase activity"/>
    <property type="evidence" value="ECO:0007669"/>
    <property type="project" value="InterPro"/>
</dbReference>
<keyword evidence="7" id="KW-0732">Signal</keyword>
<dbReference type="STRING" id="441209.GCA_001870665_01866"/>
<evidence type="ECO:0000313" key="9">
    <source>
        <dbReference type="EMBL" id="ATX66181.1"/>
    </source>
</evidence>
<dbReference type="GO" id="GO:0051603">
    <property type="term" value="P:proteolysis involved in protein catabolic process"/>
    <property type="evidence" value="ECO:0007669"/>
    <property type="project" value="TreeGrafter"/>
</dbReference>
<evidence type="ECO:0000256" key="7">
    <source>
        <dbReference type="SAM" id="SignalP"/>
    </source>
</evidence>
<gene>
    <name evidence="9" type="ORF">BG454_10445</name>
</gene>
<keyword evidence="3 6" id="KW-0378">Hydrolase</keyword>
<organism evidence="9 10">
    <name type="scientific">Roseinatronobacter bogoriensis subsp. barguzinensis</name>
    <dbReference type="NCBI Taxonomy" id="441209"/>
    <lineage>
        <taxon>Bacteria</taxon>
        <taxon>Pseudomonadati</taxon>
        <taxon>Pseudomonadota</taxon>
        <taxon>Alphaproteobacteria</taxon>
        <taxon>Rhodobacterales</taxon>
        <taxon>Paracoccaceae</taxon>
        <taxon>Roseinatronobacter</taxon>
    </lineage>
</organism>
<keyword evidence="2" id="KW-0479">Metal-binding</keyword>
<evidence type="ECO:0000256" key="2">
    <source>
        <dbReference type="ARBA" id="ARBA00022723"/>
    </source>
</evidence>
<accession>A0A2K8K9Q1</accession>
<name>A0A2K8K9Q1_9RHOB</name>
<comment type="cofactor">
    <cofactor evidence="6">
        <name>Zn(2+)</name>
        <dbReference type="ChEBI" id="CHEBI:29105"/>
    </cofactor>
    <text evidence="6">Binds 1 zinc ion per subunit.</text>
</comment>
<feature type="domain" description="Peptidase M48" evidence="8">
    <location>
        <begin position="72"/>
        <end position="229"/>
    </location>
</feature>
<evidence type="ECO:0000313" key="10">
    <source>
        <dbReference type="Proteomes" id="UP000228948"/>
    </source>
</evidence>
<sequence length="240" mass="26093">MLQALRSTLLLSLTAFAVAACTLAPGPILAPAPQQPTTPSSTRADFNAVVQRMRPVATQVCRERNPRLDCNFMVVLDDRPDQPPNAFHTRDENGRPIIAFTIALIDDLRSHDEIALIFGHEAAHHIADHLPRIQEQAMTGALIGGLFAAITGADEATAQRIVNTSATVGARRYSKSFELEADRIGALIAARAGYDPLRGAQIFRRIPDPGNQFLGTHPPNAERLREIERAVDNMAAGRPI</sequence>
<evidence type="ECO:0000256" key="5">
    <source>
        <dbReference type="ARBA" id="ARBA00023049"/>
    </source>
</evidence>
<dbReference type="Gene3D" id="3.30.2010.10">
    <property type="entry name" value="Metalloproteases ('zincins'), catalytic domain"/>
    <property type="match status" value="1"/>
</dbReference>
<comment type="similarity">
    <text evidence="6">Belongs to the peptidase M48 family.</text>
</comment>
<dbReference type="Pfam" id="PF01435">
    <property type="entry name" value="Peptidase_M48"/>
    <property type="match status" value="1"/>
</dbReference>
<dbReference type="PANTHER" id="PTHR22726">
    <property type="entry name" value="METALLOENDOPEPTIDASE OMA1"/>
    <property type="match status" value="1"/>
</dbReference>
<keyword evidence="4 6" id="KW-0862">Zinc</keyword>
<feature type="signal peptide" evidence="7">
    <location>
        <begin position="1"/>
        <end position="19"/>
    </location>
</feature>
<dbReference type="RefSeq" id="WP_071480704.1">
    <property type="nucleotide sequence ID" value="NZ_CP024899.1"/>
</dbReference>
<evidence type="ECO:0000256" key="6">
    <source>
        <dbReference type="RuleBase" id="RU003983"/>
    </source>
</evidence>
<evidence type="ECO:0000259" key="8">
    <source>
        <dbReference type="Pfam" id="PF01435"/>
    </source>
</evidence>
<evidence type="ECO:0000256" key="1">
    <source>
        <dbReference type="ARBA" id="ARBA00022670"/>
    </source>
</evidence>
<dbReference type="EMBL" id="CP024899">
    <property type="protein sequence ID" value="ATX66181.1"/>
    <property type="molecule type" value="Genomic_DNA"/>
</dbReference>
<dbReference type="InterPro" id="IPR001915">
    <property type="entry name" value="Peptidase_M48"/>
</dbReference>
<dbReference type="GO" id="GO:0016020">
    <property type="term" value="C:membrane"/>
    <property type="evidence" value="ECO:0007669"/>
    <property type="project" value="TreeGrafter"/>
</dbReference>
<dbReference type="GO" id="GO:0046872">
    <property type="term" value="F:metal ion binding"/>
    <property type="evidence" value="ECO:0007669"/>
    <property type="project" value="UniProtKB-KW"/>
</dbReference>
<dbReference type="KEGG" id="rbg:BG454_10445"/>
<dbReference type="PROSITE" id="PS51257">
    <property type="entry name" value="PROKAR_LIPOPROTEIN"/>
    <property type="match status" value="1"/>
</dbReference>
<keyword evidence="10" id="KW-1185">Reference proteome</keyword>
<proteinExistence type="inferred from homology"/>
<feature type="chain" id="PRO_5014726564" evidence="7">
    <location>
        <begin position="20"/>
        <end position="240"/>
    </location>
</feature>
<dbReference type="OrthoDB" id="7338723at2"/>
<evidence type="ECO:0000256" key="3">
    <source>
        <dbReference type="ARBA" id="ARBA00022801"/>
    </source>
</evidence>
<dbReference type="Proteomes" id="UP000228948">
    <property type="component" value="Chromosome"/>
</dbReference>